<protein>
    <submittedName>
        <fullName evidence="2">Uncharacterized protein</fullName>
    </submittedName>
</protein>
<keyword evidence="1" id="KW-0812">Transmembrane</keyword>
<gene>
    <name evidence="2" type="ORF">HDF16_005659</name>
</gene>
<accession>A0A7W7ZJA8</accession>
<keyword evidence="1" id="KW-0472">Membrane</keyword>
<sequence>MHIDISSKPLAIGIGSILVIAPFAIWAALYIATRKRNIHPKSLLPWMLRLRWVVYSCALLLYVGGFIIGHSRWLFYGTAMLACSSGLALSETWLKKQTAPSRSAV</sequence>
<dbReference type="AlphaFoldDB" id="A0A7W7ZJA8"/>
<dbReference type="Proteomes" id="UP000540989">
    <property type="component" value="Unassembled WGS sequence"/>
</dbReference>
<comment type="caution">
    <text evidence="2">The sequence shown here is derived from an EMBL/GenBank/DDBJ whole genome shotgun (WGS) entry which is preliminary data.</text>
</comment>
<organism evidence="2 3">
    <name type="scientific">Granulicella aggregans</name>
    <dbReference type="NCBI Taxonomy" id="474949"/>
    <lineage>
        <taxon>Bacteria</taxon>
        <taxon>Pseudomonadati</taxon>
        <taxon>Acidobacteriota</taxon>
        <taxon>Terriglobia</taxon>
        <taxon>Terriglobales</taxon>
        <taxon>Acidobacteriaceae</taxon>
        <taxon>Granulicella</taxon>
    </lineage>
</organism>
<feature type="transmembrane region" description="Helical" evidence="1">
    <location>
        <begin position="12"/>
        <end position="32"/>
    </location>
</feature>
<evidence type="ECO:0000256" key="1">
    <source>
        <dbReference type="SAM" id="Phobius"/>
    </source>
</evidence>
<feature type="transmembrane region" description="Helical" evidence="1">
    <location>
        <begin position="52"/>
        <end position="68"/>
    </location>
</feature>
<proteinExistence type="predicted"/>
<name>A0A7W7ZJA8_9BACT</name>
<keyword evidence="3" id="KW-1185">Reference proteome</keyword>
<dbReference type="EMBL" id="JACHIP010000022">
    <property type="protein sequence ID" value="MBB5060923.1"/>
    <property type="molecule type" value="Genomic_DNA"/>
</dbReference>
<evidence type="ECO:0000313" key="2">
    <source>
        <dbReference type="EMBL" id="MBB5060923.1"/>
    </source>
</evidence>
<evidence type="ECO:0000313" key="3">
    <source>
        <dbReference type="Proteomes" id="UP000540989"/>
    </source>
</evidence>
<keyword evidence="1" id="KW-1133">Transmembrane helix</keyword>
<reference evidence="2 3" key="1">
    <citation type="submission" date="2020-08" db="EMBL/GenBank/DDBJ databases">
        <title>Genomic Encyclopedia of Type Strains, Phase IV (KMG-V): Genome sequencing to study the core and pangenomes of soil and plant-associated prokaryotes.</title>
        <authorList>
            <person name="Whitman W."/>
        </authorList>
    </citation>
    <scope>NUCLEOTIDE SEQUENCE [LARGE SCALE GENOMIC DNA]</scope>
    <source>
        <strain evidence="2 3">M8UP14</strain>
    </source>
</reference>